<dbReference type="Pfam" id="PF05136">
    <property type="entry name" value="Phage_portal_2"/>
    <property type="match status" value="1"/>
</dbReference>
<evidence type="ECO:0000313" key="2">
    <source>
        <dbReference type="EMBL" id="GJD88192.1"/>
    </source>
</evidence>
<dbReference type="RefSeq" id="WP_156453539.1">
    <property type="nucleotide sequence ID" value="NZ_BPQO01000006.1"/>
</dbReference>
<dbReference type="InterPro" id="IPR006429">
    <property type="entry name" value="Phage_lambda_portal"/>
</dbReference>
<protein>
    <recommendedName>
        <fullName evidence="4">Portal protein</fullName>
    </recommendedName>
</protein>
<proteinExistence type="predicted"/>
<dbReference type="GO" id="GO:0005198">
    <property type="term" value="F:structural molecule activity"/>
    <property type="evidence" value="ECO:0007669"/>
    <property type="project" value="InterPro"/>
</dbReference>
<feature type="region of interest" description="Disordered" evidence="1">
    <location>
        <begin position="458"/>
        <end position="509"/>
    </location>
</feature>
<gene>
    <name evidence="2" type="ORF">BHAOGJBA_1705</name>
</gene>
<dbReference type="Proteomes" id="UP001055247">
    <property type="component" value="Unassembled WGS sequence"/>
</dbReference>
<reference evidence="2" key="1">
    <citation type="journal article" date="2016" name="Front. Microbiol.">
        <title>Genome Sequence of the Piezophilic, Mesophilic Sulfate-Reducing Bacterium Desulfovibrio indicus J2T.</title>
        <authorList>
            <person name="Cao J."/>
            <person name="Maignien L."/>
            <person name="Shao Z."/>
            <person name="Alain K."/>
            <person name="Jebbar M."/>
        </authorList>
    </citation>
    <scope>NUCLEOTIDE SEQUENCE</scope>
    <source>
        <strain evidence="2">DSM 16372</strain>
    </source>
</reference>
<dbReference type="AlphaFoldDB" id="A0AAV4ZII2"/>
<sequence>MGFLSRLFGAPAQETTSATFAPGLGYEASRASRRLAGWTAERATINALQARGGEVLRARARQLVRDNPYASAATEAFVAAAVGDGITPSPVLADKDLKTALKDAWLRWTDECDADGLTDLYGLQALVARSLFVSGEVFIRFRTRRPEDGLSVPLQLQVIESEQLPLSYGVIQSQVGNEVRHGIEFDRIGRRVAYHFLKRRPGEAEIGGGIGAIERTVVPASEVLHIYRPLEAGQIRGQSQLTPAMVRLYLLDSYDDAELDRKRTAAMFAGFITKAAIGEAPPVAIREDVLDLLDTGPLTAPDIETALADLEPGTLQVLNPGEDFKNSSPADVGGSYEAFMYRNLLAIAAACGVPYIALTEDPSKGNFSSQRGIELQHKRRVSQFQHQCLVFQMCRPIWARWIETAALAGSIPGLGPTRFTRERAALSTVKWQPPKWDWVDPLKDRKADELDIAMGVTSRDDVIEARGEDPEEVDARRKEGQDRADELGIRPPPGAPAEPPEPSPPGDDE</sequence>
<accession>A0AAV4ZII2</accession>
<evidence type="ECO:0000256" key="1">
    <source>
        <dbReference type="SAM" id="MobiDB-lite"/>
    </source>
</evidence>
<keyword evidence="3" id="KW-1185">Reference proteome</keyword>
<evidence type="ECO:0008006" key="4">
    <source>
        <dbReference type="Google" id="ProtNLM"/>
    </source>
</evidence>
<reference evidence="2" key="2">
    <citation type="submission" date="2021-08" db="EMBL/GenBank/DDBJ databases">
        <authorList>
            <person name="Tani A."/>
            <person name="Ola A."/>
            <person name="Ogura Y."/>
            <person name="Katsura K."/>
            <person name="Hayashi T."/>
        </authorList>
    </citation>
    <scope>NUCLEOTIDE SEQUENCE</scope>
    <source>
        <strain evidence="2">DSM 16372</strain>
    </source>
</reference>
<dbReference type="NCBIfam" id="TIGR01539">
    <property type="entry name" value="portal_lambda"/>
    <property type="match status" value="1"/>
</dbReference>
<name>A0AAV4ZII2_9HYPH</name>
<comment type="caution">
    <text evidence="2">The sequence shown here is derived from an EMBL/GenBank/DDBJ whole genome shotgun (WGS) entry which is preliminary data.</text>
</comment>
<organism evidence="2 3">
    <name type="scientific">Methylobacterium hispanicum</name>
    <dbReference type="NCBI Taxonomy" id="270350"/>
    <lineage>
        <taxon>Bacteria</taxon>
        <taxon>Pseudomonadati</taxon>
        <taxon>Pseudomonadota</taxon>
        <taxon>Alphaproteobacteria</taxon>
        <taxon>Hyphomicrobiales</taxon>
        <taxon>Methylobacteriaceae</taxon>
        <taxon>Methylobacterium</taxon>
    </lineage>
</organism>
<evidence type="ECO:0000313" key="3">
    <source>
        <dbReference type="Proteomes" id="UP001055247"/>
    </source>
</evidence>
<dbReference type="EMBL" id="BPQO01000006">
    <property type="protein sequence ID" value="GJD88192.1"/>
    <property type="molecule type" value="Genomic_DNA"/>
</dbReference>
<feature type="compositionally biased region" description="Pro residues" evidence="1">
    <location>
        <begin position="490"/>
        <end position="509"/>
    </location>
</feature>
<dbReference type="GO" id="GO:0019068">
    <property type="term" value="P:virion assembly"/>
    <property type="evidence" value="ECO:0007669"/>
    <property type="project" value="InterPro"/>
</dbReference>
<feature type="compositionally biased region" description="Basic and acidic residues" evidence="1">
    <location>
        <begin position="458"/>
        <end position="488"/>
    </location>
</feature>